<dbReference type="Gene3D" id="3.30.70.360">
    <property type="match status" value="1"/>
</dbReference>
<evidence type="ECO:0000256" key="3">
    <source>
        <dbReference type="ARBA" id="ARBA00022801"/>
    </source>
</evidence>
<dbReference type="SUPFAM" id="SSF55031">
    <property type="entry name" value="Bacterial exopeptidase dimerisation domain"/>
    <property type="match status" value="1"/>
</dbReference>
<organism evidence="7 8">
    <name type="scientific">Rugamonas aquatica</name>
    <dbReference type="NCBI Taxonomy" id="2743357"/>
    <lineage>
        <taxon>Bacteria</taxon>
        <taxon>Pseudomonadati</taxon>
        <taxon>Pseudomonadota</taxon>
        <taxon>Betaproteobacteria</taxon>
        <taxon>Burkholderiales</taxon>
        <taxon>Oxalobacteraceae</taxon>
        <taxon>Telluria group</taxon>
        <taxon>Rugamonas</taxon>
    </lineage>
</organism>
<evidence type="ECO:0000313" key="8">
    <source>
        <dbReference type="Proteomes" id="UP000440498"/>
    </source>
</evidence>
<dbReference type="RefSeq" id="WP_152839373.1">
    <property type="nucleotide sequence ID" value="NZ_WHUG01000007.1"/>
</dbReference>
<name>A0A6A7N500_9BURK</name>
<dbReference type="SUPFAM" id="SSF53187">
    <property type="entry name" value="Zn-dependent exopeptidases"/>
    <property type="match status" value="1"/>
</dbReference>
<dbReference type="GO" id="GO:0046872">
    <property type="term" value="F:metal ion binding"/>
    <property type="evidence" value="ECO:0007669"/>
    <property type="project" value="UniProtKB-KW"/>
</dbReference>
<dbReference type="PANTHER" id="PTHR43808">
    <property type="entry name" value="ACETYLORNITHINE DEACETYLASE"/>
    <property type="match status" value="1"/>
</dbReference>
<dbReference type="AlphaFoldDB" id="A0A6A7N500"/>
<dbReference type="EMBL" id="WHUG01000007">
    <property type="protein sequence ID" value="MQA40155.1"/>
    <property type="molecule type" value="Genomic_DNA"/>
</dbReference>
<accession>A0A6A7N500</accession>
<evidence type="ECO:0000256" key="1">
    <source>
        <dbReference type="ARBA" id="ARBA00001947"/>
    </source>
</evidence>
<gene>
    <name evidence="7" type="ORF">GEV02_18550</name>
</gene>
<sequence>MALKPFAFAALVMAMSSAGAGAAALSPVEQKIVDEVKAHSEQGLQLLERSVNINSGTMNHEGVREVGKLFREQFDQLGFTTRWIDMPPAVKRAGHLLATREGKQGKRLLLIGHLDTVFEKDSPVQLWKRDGARVRGQGVNDMKGGDVIIVEALRALQRVGALDNTTITVIFSGDEENAGDPVAISRADMVAAAKRSDIALAFEATVRDKHGKDTGTIGRRASSSWDLEVKGKQGHSSGIFTESAGYGAVYEAARIVDAFRQQVIEPDLTFSPGLILGGTDASVDATGSKGQAAGKGNVIARTATVHGDLRYLSYEQRDRAHAKMKAIVAQNLPGTSASISFHESYPPMSPTAGNLAVLKTYSQASADAGLGEIPSLPPGQRGAGDVQFVAPLIDSLDGLGATGSGSHSPDEDLEIASIERATIRTAILIYRLTR</sequence>
<feature type="signal peptide" evidence="5">
    <location>
        <begin position="1"/>
        <end position="22"/>
    </location>
</feature>
<dbReference type="Proteomes" id="UP000440498">
    <property type="component" value="Unassembled WGS sequence"/>
</dbReference>
<dbReference type="Pfam" id="PF07687">
    <property type="entry name" value="M20_dimer"/>
    <property type="match status" value="1"/>
</dbReference>
<evidence type="ECO:0000256" key="5">
    <source>
        <dbReference type="SAM" id="SignalP"/>
    </source>
</evidence>
<keyword evidence="3 7" id="KW-0378">Hydrolase</keyword>
<dbReference type="Gene3D" id="3.40.630.10">
    <property type="entry name" value="Zn peptidases"/>
    <property type="match status" value="1"/>
</dbReference>
<comment type="caution">
    <text evidence="7">The sequence shown here is derived from an EMBL/GenBank/DDBJ whole genome shotgun (WGS) entry which is preliminary data.</text>
</comment>
<dbReference type="PANTHER" id="PTHR43808:SF32">
    <property type="entry name" value="ARGE_DAPE-RELATED DEACYLASE"/>
    <property type="match status" value="1"/>
</dbReference>
<dbReference type="InterPro" id="IPR011650">
    <property type="entry name" value="Peptidase_M20_dimer"/>
</dbReference>
<reference evidence="7 8" key="1">
    <citation type="submission" date="2019-10" db="EMBL/GenBank/DDBJ databases">
        <title>Two novel species isolated from a subtropical stream in China.</title>
        <authorList>
            <person name="Lu H."/>
        </authorList>
    </citation>
    <scope>NUCLEOTIDE SEQUENCE [LARGE SCALE GENOMIC DNA]</scope>
    <source>
        <strain evidence="7 8">FT29W</strain>
    </source>
</reference>
<feature type="chain" id="PRO_5025590046" evidence="5">
    <location>
        <begin position="23"/>
        <end position="434"/>
    </location>
</feature>
<dbReference type="InterPro" id="IPR001261">
    <property type="entry name" value="ArgE/DapE_CS"/>
</dbReference>
<evidence type="ECO:0000259" key="6">
    <source>
        <dbReference type="Pfam" id="PF07687"/>
    </source>
</evidence>
<dbReference type="InterPro" id="IPR002933">
    <property type="entry name" value="Peptidase_M20"/>
</dbReference>
<dbReference type="InterPro" id="IPR050072">
    <property type="entry name" value="Peptidase_M20A"/>
</dbReference>
<keyword evidence="8" id="KW-1185">Reference proteome</keyword>
<proteinExistence type="predicted"/>
<dbReference type="Pfam" id="PF01546">
    <property type="entry name" value="Peptidase_M20"/>
    <property type="match status" value="1"/>
</dbReference>
<dbReference type="InterPro" id="IPR036264">
    <property type="entry name" value="Bact_exopeptidase_dim_dom"/>
</dbReference>
<evidence type="ECO:0000256" key="4">
    <source>
        <dbReference type="ARBA" id="ARBA00022833"/>
    </source>
</evidence>
<feature type="domain" description="Peptidase M20 dimerisation" evidence="6">
    <location>
        <begin position="217"/>
        <end position="333"/>
    </location>
</feature>
<keyword evidence="4" id="KW-0862">Zinc</keyword>
<dbReference type="GO" id="GO:0016787">
    <property type="term" value="F:hydrolase activity"/>
    <property type="evidence" value="ECO:0007669"/>
    <property type="project" value="UniProtKB-KW"/>
</dbReference>
<keyword evidence="2" id="KW-0479">Metal-binding</keyword>
<keyword evidence="5" id="KW-0732">Signal</keyword>
<evidence type="ECO:0000313" key="7">
    <source>
        <dbReference type="EMBL" id="MQA40155.1"/>
    </source>
</evidence>
<evidence type="ECO:0000256" key="2">
    <source>
        <dbReference type="ARBA" id="ARBA00022723"/>
    </source>
</evidence>
<comment type="cofactor">
    <cofactor evidence="1">
        <name>Zn(2+)</name>
        <dbReference type="ChEBI" id="CHEBI:29105"/>
    </cofactor>
</comment>
<dbReference type="PROSITE" id="PS00758">
    <property type="entry name" value="ARGE_DAPE_CPG2_1"/>
    <property type="match status" value="1"/>
</dbReference>
<protein>
    <submittedName>
        <fullName evidence="7">M20/M25/M40 family metallo-hydrolase</fullName>
    </submittedName>
</protein>